<dbReference type="InterPro" id="IPR023395">
    <property type="entry name" value="MCP_dom_sf"/>
</dbReference>
<evidence type="ECO:0000256" key="5">
    <source>
        <dbReference type="ARBA" id="ARBA00022737"/>
    </source>
</evidence>
<dbReference type="HOGENOM" id="CLU_015166_14_4_1"/>
<feature type="repeat" description="Solcar" evidence="10">
    <location>
        <begin position="78"/>
        <end position="169"/>
    </location>
</feature>
<keyword evidence="8" id="KW-0496">Mitochondrion</keyword>
<evidence type="ECO:0008006" key="14">
    <source>
        <dbReference type="Google" id="ProtNLM"/>
    </source>
</evidence>
<dbReference type="InterPro" id="IPR018108">
    <property type="entry name" value="MCP_transmembrane"/>
</dbReference>
<evidence type="ECO:0000256" key="11">
    <source>
        <dbReference type="RuleBase" id="RU000488"/>
    </source>
</evidence>
<reference evidence="13" key="1">
    <citation type="submission" date="2013-02" db="EMBL/GenBank/DDBJ databases">
        <authorList>
            <person name="Hughes D."/>
        </authorList>
    </citation>
    <scope>NUCLEOTIDE SEQUENCE</scope>
    <source>
        <strain>Durham</strain>
        <strain evidence="13">NC isolate 2 -- Noor lab</strain>
    </source>
</reference>
<reference evidence="12" key="2">
    <citation type="submission" date="2015-06" db="UniProtKB">
        <authorList>
            <consortium name="EnsemblMetazoa"/>
        </authorList>
    </citation>
    <scope>IDENTIFICATION</scope>
</reference>
<dbReference type="PANTHER" id="PTHR45928">
    <property type="entry name" value="RE38146P"/>
    <property type="match status" value="1"/>
</dbReference>
<proteinExistence type="inferred from homology"/>
<evidence type="ECO:0000256" key="3">
    <source>
        <dbReference type="ARBA" id="ARBA00022448"/>
    </source>
</evidence>
<feature type="repeat" description="Solcar" evidence="10">
    <location>
        <begin position="1"/>
        <end position="68"/>
    </location>
</feature>
<sequence length="174" mass="19811">MKVQIQAQSIKENAVGYQHKHKGSLDGFKNIIAERGVIGLWKGVSAIVPRTTVGSSVQLPTFSLSKDFFQQYEFFKNSTLLTAIPSAMVSGACTCIAMCPFDVVSTRIFNQPYDDKGRGLIYKNIVDCFIKTYKAEGFRGYYKGLLANYFRTAPHTVFTLTFWEQFKKWRILYD</sequence>
<dbReference type="InterPro" id="IPR051508">
    <property type="entry name" value="Mito_Carrier_Antiporter"/>
</dbReference>
<evidence type="ECO:0000256" key="8">
    <source>
        <dbReference type="ARBA" id="ARBA00023128"/>
    </source>
</evidence>
<comment type="subcellular location">
    <subcellularLocation>
        <location evidence="1">Mitochondrion inner membrane</location>
        <topology evidence="1">Multi-pass membrane protein</topology>
    </subcellularLocation>
</comment>
<evidence type="ECO:0000256" key="10">
    <source>
        <dbReference type="PROSITE-ProRule" id="PRU00282"/>
    </source>
</evidence>
<dbReference type="EnsemblMetazoa" id="MESCA011303-RA">
    <property type="protein sequence ID" value="MESCA011303-PA"/>
    <property type="gene ID" value="MESCA011303"/>
</dbReference>
<dbReference type="Pfam" id="PF00153">
    <property type="entry name" value="Mito_carr"/>
    <property type="match status" value="2"/>
</dbReference>
<keyword evidence="5" id="KW-0677">Repeat</keyword>
<comment type="similarity">
    <text evidence="2 11">Belongs to the mitochondrial carrier (TC 2.A.29) family.</text>
</comment>
<keyword evidence="4 10" id="KW-0812">Transmembrane</keyword>
<dbReference type="Proteomes" id="UP000015102">
    <property type="component" value="Unassembled WGS sequence"/>
</dbReference>
<evidence type="ECO:0000256" key="2">
    <source>
        <dbReference type="ARBA" id="ARBA00006375"/>
    </source>
</evidence>
<evidence type="ECO:0000256" key="1">
    <source>
        <dbReference type="ARBA" id="ARBA00004448"/>
    </source>
</evidence>
<evidence type="ECO:0000256" key="6">
    <source>
        <dbReference type="ARBA" id="ARBA00022792"/>
    </source>
</evidence>
<dbReference type="Gene3D" id="1.50.40.10">
    <property type="entry name" value="Mitochondrial carrier domain"/>
    <property type="match status" value="1"/>
</dbReference>
<evidence type="ECO:0000313" key="12">
    <source>
        <dbReference type="EnsemblMetazoa" id="MESCA011303-PA"/>
    </source>
</evidence>
<dbReference type="PANTHER" id="PTHR45928:SF1">
    <property type="entry name" value="RE38146P"/>
    <property type="match status" value="1"/>
</dbReference>
<dbReference type="OMA" id="ACTCIAM"/>
<name>T1H4T5_MEGSC</name>
<dbReference type="STRING" id="36166.T1H4T5"/>
<accession>T1H4T5</accession>
<dbReference type="AlphaFoldDB" id="T1H4T5"/>
<evidence type="ECO:0000313" key="13">
    <source>
        <dbReference type="Proteomes" id="UP000015102"/>
    </source>
</evidence>
<evidence type="ECO:0000256" key="9">
    <source>
        <dbReference type="ARBA" id="ARBA00023136"/>
    </source>
</evidence>
<keyword evidence="3 11" id="KW-0813">Transport</keyword>
<keyword evidence="9 10" id="KW-0472">Membrane</keyword>
<dbReference type="GO" id="GO:0005743">
    <property type="term" value="C:mitochondrial inner membrane"/>
    <property type="evidence" value="ECO:0007669"/>
    <property type="project" value="UniProtKB-SubCell"/>
</dbReference>
<organism evidence="12 13">
    <name type="scientific">Megaselia scalaris</name>
    <name type="common">Humpbacked fly</name>
    <name type="synonym">Phora scalaris</name>
    <dbReference type="NCBI Taxonomy" id="36166"/>
    <lineage>
        <taxon>Eukaryota</taxon>
        <taxon>Metazoa</taxon>
        <taxon>Ecdysozoa</taxon>
        <taxon>Arthropoda</taxon>
        <taxon>Hexapoda</taxon>
        <taxon>Insecta</taxon>
        <taxon>Pterygota</taxon>
        <taxon>Neoptera</taxon>
        <taxon>Endopterygota</taxon>
        <taxon>Diptera</taxon>
        <taxon>Brachycera</taxon>
        <taxon>Muscomorpha</taxon>
        <taxon>Platypezoidea</taxon>
        <taxon>Phoridae</taxon>
        <taxon>Megaseliini</taxon>
        <taxon>Megaselia</taxon>
    </lineage>
</organism>
<keyword evidence="13" id="KW-1185">Reference proteome</keyword>
<dbReference type="EMBL" id="CAQQ02190799">
    <property type="status" value="NOT_ANNOTATED_CDS"/>
    <property type="molecule type" value="Genomic_DNA"/>
</dbReference>
<evidence type="ECO:0000256" key="7">
    <source>
        <dbReference type="ARBA" id="ARBA00022989"/>
    </source>
</evidence>
<dbReference type="SUPFAM" id="SSF103506">
    <property type="entry name" value="Mitochondrial carrier"/>
    <property type="match status" value="1"/>
</dbReference>
<protein>
    <recommendedName>
        <fullName evidence="14">Mitochondrial carrier protein</fullName>
    </recommendedName>
</protein>
<evidence type="ECO:0000256" key="4">
    <source>
        <dbReference type="ARBA" id="ARBA00022692"/>
    </source>
</evidence>
<dbReference type="PROSITE" id="PS50920">
    <property type="entry name" value="SOLCAR"/>
    <property type="match status" value="2"/>
</dbReference>
<keyword evidence="6" id="KW-0999">Mitochondrion inner membrane</keyword>
<keyword evidence="7" id="KW-1133">Transmembrane helix</keyword>